<comment type="caution">
    <text evidence="1">The sequence shown here is derived from an EMBL/GenBank/DDBJ whole genome shotgun (WGS) entry which is preliminary data.</text>
</comment>
<accession>A0A9N9KG83</accession>
<dbReference type="OrthoDB" id="2427384at2759"/>
<gene>
    <name evidence="1" type="ORF">CPELLU_LOCUS19993</name>
</gene>
<name>A0A9N9KG83_9GLOM</name>
<reference evidence="1" key="1">
    <citation type="submission" date="2021-06" db="EMBL/GenBank/DDBJ databases">
        <authorList>
            <person name="Kallberg Y."/>
            <person name="Tangrot J."/>
            <person name="Rosling A."/>
        </authorList>
    </citation>
    <scope>NUCLEOTIDE SEQUENCE</scope>
    <source>
        <strain evidence="1">FL966</strain>
    </source>
</reference>
<protein>
    <submittedName>
        <fullName evidence="1">14095_t:CDS:1</fullName>
    </submittedName>
</protein>
<organism evidence="1 2">
    <name type="scientific">Cetraspora pellucida</name>
    <dbReference type="NCBI Taxonomy" id="1433469"/>
    <lineage>
        <taxon>Eukaryota</taxon>
        <taxon>Fungi</taxon>
        <taxon>Fungi incertae sedis</taxon>
        <taxon>Mucoromycota</taxon>
        <taxon>Glomeromycotina</taxon>
        <taxon>Glomeromycetes</taxon>
        <taxon>Diversisporales</taxon>
        <taxon>Gigasporaceae</taxon>
        <taxon>Cetraspora</taxon>
    </lineage>
</organism>
<keyword evidence="2" id="KW-1185">Reference proteome</keyword>
<evidence type="ECO:0000313" key="1">
    <source>
        <dbReference type="EMBL" id="CAG8824414.1"/>
    </source>
</evidence>
<feature type="non-terminal residue" evidence="1">
    <location>
        <position position="1"/>
    </location>
</feature>
<sequence>NKETKALFDFIMPGFNLPKHKILGGRVLTEASKNLQDEILKIAQNDKNSVTTTFDSWTNVKYEHI</sequence>
<dbReference type="EMBL" id="CAJVQA010054287">
    <property type="protein sequence ID" value="CAG8824414.1"/>
    <property type="molecule type" value="Genomic_DNA"/>
</dbReference>
<dbReference type="AlphaFoldDB" id="A0A9N9KG83"/>
<proteinExistence type="predicted"/>
<evidence type="ECO:0000313" key="2">
    <source>
        <dbReference type="Proteomes" id="UP000789759"/>
    </source>
</evidence>
<dbReference type="Proteomes" id="UP000789759">
    <property type="component" value="Unassembled WGS sequence"/>
</dbReference>